<sequence>MDPKYYMAYNATGCDMSKSLMLGLAVICLFELAYLAIRLFHVICMNEEAVHTLMDKNSVEQSKKNCFNVPTVCPEDHPLGR</sequence>
<keyword evidence="1" id="KW-1133">Transmembrane helix</keyword>
<proteinExistence type="predicted"/>
<dbReference type="WBParaSite" id="ACRNAN_Path_890.g3429.t1">
    <property type="protein sequence ID" value="ACRNAN_Path_890.g3429.t1"/>
    <property type="gene ID" value="ACRNAN_Path_890.g3429"/>
</dbReference>
<accession>A0A914CD02</accession>
<dbReference type="Proteomes" id="UP000887540">
    <property type="component" value="Unplaced"/>
</dbReference>
<evidence type="ECO:0000256" key="1">
    <source>
        <dbReference type="SAM" id="Phobius"/>
    </source>
</evidence>
<dbReference type="AlphaFoldDB" id="A0A914CD02"/>
<keyword evidence="1" id="KW-0812">Transmembrane</keyword>
<reference evidence="3" key="1">
    <citation type="submission" date="2022-11" db="UniProtKB">
        <authorList>
            <consortium name="WormBaseParasite"/>
        </authorList>
    </citation>
    <scope>IDENTIFICATION</scope>
</reference>
<feature type="transmembrane region" description="Helical" evidence="1">
    <location>
        <begin position="20"/>
        <end position="37"/>
    </location>
</feature>
<protein>
    <submittedName>
        <fullName evidence="3">Uncharacterized protein</fullName>
    </submittedName>
</protein>
<evidence type="ECO:0000313" key="3">
    <source>
        <dbReference type="WBParaSite" id="ACRNAN_Path_890.g3429.t1"/>
    </source>
</evidence>
<keyword evidence="2" id="KW-1185">Reference proteome</keyword>
<keyword evidence="1" id="KW-0472">Membrane</keyword>
<organism evidence="2 3">
    <name type="scientific">Acrobeloides nanus</name>
    <dbReference type="NCBI Taxonomy" id="290746"/>
    <lineage>
        <taxon>Eukaryota</taxon>
        <taxon>Metazoa</taxon>
        <taxon>Ecdysozoa</taxon>
        <taxon>Nematoda</taxon>
        <taxon>Chromadorea</taxon>
        <taxon>Rhabditida</taxon>
        <taxon>Tylenchina</taxon>
        <taxon>Cephalobomorpha</taxon>
        <taxon>Cephaloboidea</taxon>
        <taxon>Cephalobidae</taxon>
        <taxon>Acrobeloides</taxon>
    </lineage>
</organism>
<name>A0A914CD02_9BILA</name>
<evidence type="ECO:0000313" key="2">
    <source>
        <dbReference type="Proteomes" id="UP000887540"/>
    </source>
</evidence>